<evidence type="ECO:0000256" key="2">
    <source>
        <dbReference type="SAM" id="Phobius"/>
    </source>
</evidence>
<feature type="transmembrane region" description="Helical" evidence="2">
    <location>
        <begin position="27"/>
        <end position="44"/>
    </location>
</feature>
<sequence>MKPTQQEPHRNTDLPATGLSPEMRKRLAIAGGLVAVALAAIPLLESFSASDKTIPASNVGSSGRIVSKEEPLAASAPSLVIAQLPDSSAAASSAPVASPATDSRPAAPSPGSPLPATPAPGTMTPPAGTTAPPAAKPALAANPRPAATTAATPPVATSPAPKPAPAPLAMRKAAPALQEDAAAAIAPSAPQVAPRVMPTLPGSKSSSPSLGYQVQLGLFSSSTNAEKLVADLKKQGLAARTETRVQLGPFRTRAEAEEAMQRLRELGYQPMLIPIGTH</sequence>
<dbReference type="RefSeq" id="WP_390277532.1">
    <property type="nucleotide sequence ID" value="NZ_JBHRYH010000012.1"/>
</dbReference>
<dbReference type="SUPFAM" id="SSF110997">
    <property type="entry name" value="Sporulation related repeat"/>
    <property type="match status" value="1"/>
</dbReference>
<keyword evidence="2" id="KW-0472">Membrane</keyword>
<evidence type="ECO:0000259" key="3">
    <source>
        <dbReference type="Pfam" id="PF05036"/>
    </source>
</evidence>
<dbReference type="Pfam" id="PF05036">
    <property type="entry name" value="SPOR"/>
    <property type="match status" value="1"/>
</dbReference>
<organism evidence="4 5">
    <name type="scientific">Vogesella amnigena</name>
    <dbReference type="NCBI Taxonomy" id="1507449"/>
    <lineage>
        <taxon>Bacteria</taxon>
        <taxon>Pseudomonadati</taxon>
        <taxon>Pseudomonadota</taxon>
        <taxon>Betaproteobacteria</taxon>
        <taxon>Neisseriales</taxon>
        <taxon>Chromobacteriaceae</taxon>
        <taxon>Vogesella</taxon>
    </lineage>
</organism>
<gene>
    <name evidence="4" type="ORF">ACFOKJ_06135</name>
</gene>
<dbReference type="Gene3D" id="3.30.70.1070">
    <property type="entry name" value="Sporulation related repeat"/>
    <property type="match status" value="1"/>
</dbReference>
<dbReference type="InterPro" id="IPR036680">
    <property type="entry name" value="SPOR-like_sf"/>
</dbReference>
<feature type="region of interest" description="Disordered" evidence="1">
    <location>
        <begin position="92"/>
        <end position="175"/>
    </location>
</feature>
<evidence type="ECO:0000256" key="1">
    <source>
        <dbReference type="SAM" id="MobiDB-lite"/>
    </source>
</evidence>
<dbReference type="Proteomes" id="UP001595636">
    <property type="component" value="Unassembled WGS sequence"/>
</dbReference>
<feature type="compositionally biased region" description="Low complexity" evidence="1">
    <location>
        <begin position="119"/>
        <end position="159"/>
    </location>
</feature>
<feature type="domain" description="SPOR" evidence="3">
    <location>
        <begin position="211"/>
        <end position="273"/>
    </location>
</feature>
<feature type="compositionally biased region" description="Pro residues" evidence="1">
    <location>
        <begin position="107"/>
        <end position="118"/>
    </location>
</feature>
<keyword evidence="2" id="KW-1133">Transmembrane helix</keyword>
<evidence type="ECO:0000313" key="4">
    <source>
        <dbReference type="EMBL" id="MFC3625727.1"/>
    </source>
</evidence>
<keyword evidence="5" id="KW-1185">Reference proteome</keyword>
<protein>
    <submittedName>
        <fullName evidence="4">SPOR domain-containing protein</fullName>
    </submittedName>
</protein>
<evidence type="ECO:0000313" key="5">
    <source>
        <dbReference type="Proteomes" id="UP001595636"/>
    </source>
</evidence>
<dbReference type="InterPro" id="IPR007730">
    <property type="entry name" value="SPOR-like_dom"/>
</dbReference>
<accession>A0ABV7TSJ9</accession>
<dbReference type="EMBL" id="JBHRYH010000012">
    <property type="protein sequence ID" value="MFC3625727.1"/>
    <property type="molecule type" value="Genomic_DNA"/>
</dbReference>
<proteinExistence type="predicted"/>
<comment type="caution">
    <text evidence="4">The sequence shown here is derived from an EMBL/GenBank/DDBJ whole genome shotgun (WGS) entry which is preliminary data.</text>
</comment>
<reference evidence="5" key="1">
    <citation type="journal article" date="2019" name="Int. J. Syst. Evol. Microbiol.">
        <title>The Global Catalogue of Microorganisms (GCM) 10K type strain sequencing project: providing services to taxonomists for standard genome sequencing and annotation.</title>
        <authorList>
            <consortium name="The Broad Institute Genomics Platform"/>
            <consortium name="The Broad Institute Genome Sequencing Center for Infectious Disease"/>
            <person name="Wu L."/>
            <person name="Ma J."/>
        </authorList>
    </citation>
    <scope>NUCLEOTIDE SEQUENCE [LARGE SCALE GENOMIC DNA]</scope>
    <source>
        <strain evidence="5">KCTC 42195</strain>
    </source>
</reference>
<keyword evidence="2" id="KW-0812">Transmembrane</keyword>
<feature type="region of interest" description="Disordered" evidence="1">
    <location>
        <begin position="1"/>
        <end position="20"/>
    </location>
</feature>
<name>A0ABV7TSJ9_9NEIS</name>
<feature type="compositionally biased region" description="Low complexity" evidence="1">
    <location>
        <begin position="92"/>
        <end position="106"/>
    </location>
</feature>